<proteinExistence type="predicted"/>
<dbReference type="EMBL" id="GL871040">
    <property type="protein sequence ID" value="EGC36005.1"/>
    <property type="molecule type" value="Genomic_DNA"/>
</dbReference>
<dbReference type="eggNOG" id="ENOG502RI8I">
    <property type="taxonomic scope" value="Eukaryota"/>
</dbReference>
<dbReference type="GeneID" id="10500338"/>
<keyword evidence="2" id="KW-1185">Reference proteome</keyword>
<reference evidence="2" key="1">
    <citation type="journal article" date="2011" name="Genome Biol.">
        <title>Comparative genomics of the social amoebae Dictyostelium discoideum and Dictyostelium purpureum.</title>
        <authorList>
            <consortium name="US DOE Joint Genome Institute (JGI-PGF)"/>
            <person name="Sucgang R."/>
            <person name="Kuo A."/>
            <person name="Tian X."/>
            <person name="Salerno W."/>
            <person name="Parikh A."/>
            <person name="Feasley C.L."/>
            <person name="Dalin E."/>
            <person name="Tu H."/>
            <person name="Huang E."/>
            <person name="Barry K."/>
            <person name="Lindquist E."/>
            <person name="Shapiro H."/>
            <person name="Bruce D."/>
            <person name="Schmutz J."/>
            <person name="Salamov A."/>
            <person name="Fey P."/>
            <person name="Gaudet P."/>
            <person name="Anjard C."/>
            <person name="Babu M.M."/>
            <person name="Basu S."/>
            <person name="Bushmanova Y."/>
            <person name="van der Wel H."/>
            <person name="Katoh-Kurasawa M."/>
            <person name="Dinh C."/>
            <person name="Coutinho P.M."/>
            <person name="Saito T."/>
            <person name="Elias M."/>
            <person name="Schaap P."/>
            <person name="Kay R.R."/>
            <person name="Henrissat B."/>
            <person name="Eichinger L."/>
            <person name="Rivero F."/>
            <person name="Putnam N.H."/>
            <person name="West C.M."/>
            <person name="Loomis W.F."/>
            <person name="Chisholm R.L."/>
            <person name="Shaulsky G."/>
            <person name="Strassmann J.E."/>
            <person name="Queller D.C."/>
            <person name="Kuspa A."/>
            <person name="Grigoriev I.V."/>
        </authorList>
    </citation>
    <scope>NUCLEOTIDE SEQUENCE [LARGE SCALE GENOMIC DNA]</scope>
    <source>
        <strain evidence="2">QSDP1</strain>
    </source>
</reference>
<dbReference type="RefSeq" id="XP_003287443.1">
    <property type="nucleotide sequence ID" value="XM_003287395.1"/>
</dbReference>
<dbReference type="OrthoDB" id="16642at2759"/>
<dbReference type="VEuPathDB" id="AmoebaDB:DICPUDRAFT_151554"/>
<accession>F0ZJ51</accession>
<dbReference type="InParanoid" id="F0ZJ51"/>
<dbReference type="AlphaFoldDB" id="F0ZJ51"/>
<evidence type="ECO:0000313" key="2">
    <source>
        <dbReference type="Proteomes" id="UP000001064"/>
    </source>
</evidence>
<dbReference type="KEGG" id="dpp:DICPUDRAFT_151554"/>
<gene>
    <name evidence="1" type="ORF">DICPUDRAFT_151554</name>
</gene>
<sequence>MAEDDNNNIFSVKNIKHCEAQSKSKKAFEELSECVEKANNLPEEENHLPQAVQMLQYYFPRIFTTDLPRERTFIADGLAWLMPKVFDPQEDDDEDDN</sequence>
<evidence type="ECO:0000313" key="1">
    <source>
        <dbReference type="EMBL" id="EGC36005.1"/>
    </source>
</evidence>
<protein>
    <submittedName>
        <fullName evidence="1">Uncharacterized protein</fullName>
    </submittedName>
</protein>
<dbReference type="FunCoup" id="F0ZJ51">
    <property type="interactions" value="743"/>
</dbReference>
<organism evidence="1 2">
    <name type="scientific">Dictyostelium purpureum</name>
    <name type="common">Slime mold</name>
    <dbReference type="NCBI Taxonomy" id="5786"/>
    <lineage>
        <taxon>Eukaryota</taxon>
        <taxon>Amoebozoa</taxon>
        <taxon>Evosea</taxon>
        <taxon>Eumycetozoa</taxon>
        <taxon>Dictyostelia</taxon>
        <taxon>Dictyosteliales</taxon>
        <taxon>Dictyosteliaceae</taxon>
        <taxon>Dictyostelium</taxon>
    </lineage>
</organism>
<dbReference type="Proteomes" id="UP000001064">
    <property type="component" value="Unassembled WGS sequence"/>
</dbReference>
<name>F0ZJ51_DICPU</name>
<dbReference type="OMA" id="YYFPRIF"/>